<proteinExistence type="inferred from homology"/>
<evidence type="ECO:0000259" key="6">
    <source>
        <dbReference type="SMART" id="SM00507"/>
    </source>
</evidence>
<dbReference type="GO" id="GO:0004519">
    <property type="term" value="F:endonuclease activity"/>
    <property type="evidence" value="ECO:0007669"/>
    <property type="project" value="UniProtKB-KW"/>
</dbReference>
<keyword evidence="1" id="KW-0540">Nuclease</keyword>
<evidence type="ECO:0000256" key="5">
    <source>
        <dbReference type="SAM" id="MobiDB-lite"/>
    </source>
</evidence>
<keyword evidence="2" id="KW-0378">Hydrolase</keyword>
<dbReference type="Pfam" id="PF01844">
    <property type="entry name" value="HNH"/>
    <property type="match status" value="1"/>
</dbReference>
<organism evidence="7 8">
    <name type="scientific">Listeria monocytogenes</name>
    <dbReference type="NCBI Taxonomy" id="1639"/>
    <lineage>
        <taxon>Bacteria</taxon>
        <taxon>Bacillati</taxon>
        <taxon>Bacillota</taxon>
        <taxon>Bacilli</taxon>
        <taxon>Bacillales</taxon>
        <taxon>Listeriaceae</taxon>
        <taxon>Listeria</taxon>
    </lineage>
</organism>
<dbReference type="GO" id="GO:0016787">
    <property type="term" value="F:hydrolase activity"/>
    <property type="evidence" value="ECO:0007669"/>
    <property type="project" value="UniProtKB-KW"/>
</dbReference>
<evidence type="ECO:0000256" key="4">
    <source>
        <dbReference type="ARBA" id="ARBA00040194"/>
    </source>
</evidence>
<feature type="compositionally biased region" description="Basic and acidic residues" evidence="5">
    <location>
        <begin position="19"/>
        <end position="32"/>
    </location>
</feature>
<dbReference type="GO" id="GO:0005829">
    <property type="term" value="C:cytosol"/>
    <property type="evidence" value="ECO:0007669"/>
    <property type="project" value="TreeGrafter"/>
</dbReference>
<sequence length="124" mass="14943">MNDYQWQPPKTRRNNKLISKQEAKQQADKKYNQSIRFKRDQREAAFYQSSAWRKKRAFILKRDHHMCIECMKELEAGKEATGTINQRLIVDHIIDLKIDWSKRLDSDNLQTLCIVHHNKKTFKK</sequence>
<comment type="caution">
    <text evidence="7">The sequence shown here is derived from an EMBL/GenBank/DDBJ whole genome shotgun (WGS) entry which is preliminary data.</text>
</comment>
<dbReference type="SMART" id="SM00507">
    <property type="entry name" value="HNHc"/>
    <property type="match status" value="1"/>
</dbReference>
<feature type="domain" description="HNH nuclease" evidence="6">
    <location>
        <begin position="54"/>
        <end position="118"/>
    </location>
</feature>
<name>A0A823DKY6_LISMN</name>
<evidence type="ECO:0000256" key="2">
    <source>
        <dbReference type="ARBA" id="ARBA00022801"/>
    </source>
</evidence>
<dbReference type="Gene3D" id="1.10.30.50">
    <property type="match status" value="1"/>
</dbReference>
<dbReference type="GO" id="GO:0008270">
    <property type="term" value="F:zinc ion binding"/>
    <property type="evidence" value="ECO:0007669"/>
    <property type="project" value="InterPro"/>
</dbReference>
<evidence type="ECO:0000256" key="3">
    <source>
        <dbReference type="ARBA" id="ARBA00038412"/>
    </source>
</evidence>
<dbReference type="PANTHER" id="PTHR41286">
    <property type="entry name" value="HNH NUCLEASE YAJD-RELATED"/>
    <property type="match status" value="1"/>
</dbReference>
<reference evidence="7 8" key="1">
    <citation type="submission" date="2018-06" db="EMBL/GenBank/DDBJ databases">
        <authorList>
            <consortium name="GenomeTrakr: Next Generation Sequencing Network for Food Pathogen Tracability"/>
        </authorList>
    </citation>
    <scope>NUCLEOTIDE SEQUENCE [LARGE SCALE GENOMIC DNA]</scope>
    <source>
        <strain evidence="7 8">FDA00008584</strain>
    </source>
</reference>
<dbReference type="InterPro" id="IPR003615">
    <property type="entry name" value="HNH_nuc"/>
</dbReference>
<dbReference type="EMBL" id="AAALRN010000007">
    <property type="protein sequence ID" value="EAD1186119.1"/>
    <property type="molecule type" value="Genomic_DNA"/>
</dbReference>
<comment type="similarity">
    <text evidence="3">Belongs to the HNH nuclease family.</text>
</comment>
<dbReference type="Proteomes" id="UP000403352">
    <property type="component" value="Unassembled WGS sequence"/>
</dbReference>
<keyword evidence="7" id="KW-0255">Endonuclease</keyword>
<accession>A0A823DKY6</accession>
<protein>
    <recommendedName>
        <fullName evidence="4">Putative HNH nuclease YajD</fullName>
    </recommendedName>
</protein>
<dbReference type="PANTHER" id="PTHR41286:SF1">
    <property type="entry name" value="HNH NUCLEASE YAJD-RELATED"/>
    <property type="match status" value="1"/>
</dbReference>
<dbReference type="CDD" id="cd00085">
    <property type="entry name" value="HNHc"/>
    <property type="match status" value="1"/>
</dbReference>
<dbReference type="AlphaFoldDB" id="A0A823DKY6"/>
<evidence type="ECO:0000256" key="1">
    <source>
        <dbReference type="ARBA" id="ARBA00022722"/>
    </source>
</evidence>
<dbReference type="InterPro" id="IPR002711">
    <property type="entry name" value="HNH"/>
</dbReference>
<evidence type="ECO:0000313" key="7">
    <source>
        <dbReference type="EMBL" id="EAD1186119.1"/>
    </source>
</evidence>
<dbReference type="GO" id="GO:0003676">
    <property type="term" value="F:nucleic acid binding"/>
    <property type="evidence" value="ECO:0007669"/>
    <property type="project" value="InterPro"/>
</dbReference>
<feature type="region of interest" description="Disordered" evidence="5">
    <location>
        <begin position="1"/>
        <end position="32"/>
    </location>
</feature>
<evidence type="ECO:0000313" key="8">
    <source>
        <dbReference type="Proteomes" id="UP000403352"/>
    </source>
</evidence>
<gene>
    <name evidence="7" type="ORF">QD52_13610</name>
</gene>